<dbReference type="OrthoDB" id="9808041at2"/>
<dbReference type="GO" id="GO:0003848">
    <property type="term" value="F:2-amino-4-hydroxy-6-hydroxymethyldihydropteridine diphosphokinase activity"/>
    <property type="evidence" value="ECO:0007669"/>
    <property type="project" value="UniProtKB-EC"/>
</dbReference>
<keyword evidence="9" id="KW-0289">Folate biosynthesis</keyword>
<evidence type="ECO:0000256" key="12">
    <source>
        <dbReference type="ARBA" id="ARBA00033413"/>
    </source>
</evidence>
<evidence type="ECO:0000256" key="11">
    <source>
        <dbReference type="ARBA" id="ARBA00029766"/>
    </source>
</evidence>
<evidence type="ECO:0000313" key="15">
    <source>
        <dbReference type="Proteomes" id="UP000218627"/>
    </source>
</evidence>
<dbReference type="RefSeq" id="WP_096602222.1">
    <property type="nucleotide sequence ID" value="NZ_OBEN01000005.1"/>
</dbReference>
<evidence type="ECO:0000256" key="6">
    <source>
        <dbReference type="ARBA" id="ARBA00022741"/>
    </source>
</evidence>
<keyword evidence="7 14" id="KW-0418">Kinase</keyword>
<dbReference type="UniPathway" id="UPA00077">
    <property type="reaction ID" value="UER00155"/>
</dbReference>
<comment type="pathway">
    <text evidence="1">Cofactor biosynthesis; tetrahydrofolate biosynthesis; 2-amino-4-hydroxy-6-hydroxymethyl-7,8-dihydropteridine diphosphate from 7,8-dihydroneopterin triphosphate: step 4/4.</text>
</comment>
<sequence length="172" mass="19830">MAICYISFGSNFGDRLENILKALNLLAQVGKLEAISTVYESSPWGVPDQPNFLNGVLKFSTHLTPIALLKVLKYIERCVGRVERYRWGPREIDLDILLYEQQVIMLSFLRIPHKHLLERDFVLFPLLELDENLLYPITKEPIKLLAKDVKNQLKPYACITSYFLHTAPNSQV</sequence>
<dbReference type="InterPro" id="IPR035907">
    <property type="entry name" value="Hppk_sf"/>
</dbReference>
<dbReference type="Pfam" id="PF01288">
    <property type="entry name" value="HPPK"/>
    <property type="match status" value="1"/>
</dbReference>
<keyword evidence="15" id="KW-1185">Reference proteome</keyword>
<dbReference type="GO" id="GO:0005524">
    <property type="term" value="F:ATP binding"/>
    <property type="evidence" value="ECO:0007669"/>
    <property type="project" value="UniProtKB-KW"/>
</dbReference>
<dbReference type="AlphaFoldDB" id="A0A285NYG9"/>
<keyword evidence="6" id="KW-0547">Nucleotide-binding</keyword>
<dbReference type="SUPFAM" id="SSF55083">
    <property type="entry name" value="6-hydroxymethyl-7,8-dihydropterin pyrophosphokinase, HPPK"/>
    <property type="match status" value="1"/>
</dbReference>
<dbReference type="EC" id="2.7.6.3" evidence="3"/>
<dbReference type="InterPro" id="IPR000550">
    <property type="entry name" value="Hppk"/>
</dbReference>
<evidence type="ECO:0000256" key="9">
    <source>
        <dbReference type="ARBA" id="ARBA00022909"/>
    </source>
</evidence>
<dbReference type="Proteomes" id="UP000218627">
    <property type="component" value="Unassembled WGS sequence"/>
</dbReference>
<evidence type="ECO:0000256" key="10">
    <source>
        <dbReference type="ARBA" id="ARBA00029409"/>
    </source>
</evidence>
<evidence type="ECO:0000256" key="4">
    <source>
        <dbReference type="ARBA" id="ARBA00016218"/>
    </source>
</evidence>
<dbReference type="PANTHER" id="PTHR43071:SF1">
    <property type="entry name" value="2-AMINO-4-HYDROXY-6-HYDROXYMETHYLDIHYDROPTERIDINE PYROPHOSPHOKINASE"/>
    <property type="match status" value="1"/>
</dbReference>
<keyword evidence="8" id="KW-0067">ATP-binding</keyword>
<keyword evidence="5" id="KW-0808">Transferase</keyword>
<accession>A0A285NYG9</accession>
<evidence type="ECO:0000313" key="14">
    <source>
        <dbReference type="EMBL" id="SNZ14489.1"/>
    </source>
</evidence>
<comment type="function">
    <text evidence="10">Catalyzes the transfer of pyrophosphate from adenosine triphosphate (ATP) to 6-hydroxymethyl-7,8-dihydropterin, an enzymatic step in folate biosynthesis pathway.</text>
</comment>
<evidence type="ECO:0000256" key="3">
    <source>
        <dbReference type="ARBA" id="ARBA00013253"/>
    </source>
</evidence>
<evidence type="ECO:0000256" key="8">
    <source>
        <dbReference type="ARBA" id="ARBA00022840"/>
    </source>
</evidence>
<dbReference type="EMBL" id="OBEN01000005">
    <property type="protein sequence ID" value="SNZ14489.1"/>
    <property type="molecule type" value="Genomic_DNA"/>
</dbReference>
<dbReference type="NCBIfam" id="TIGR01498">
    <property type="entry name" value="folK"/>
    <property type="match status" value="1"/>
</dbReference>
<gene>
    <name evidence="14" type="ORF">SAMN06265353_1121</name>
</gene>
<dbReference type="Gene3D" id="3.30.70.560">
    <property type="entry name" value="7,8-Dihydro-6-hydroxymethylpterin-pyrophosphokinase HPPK"/>
    <property type="match status" value="1"/>
</dbReference>
<evidence type="ECO:0000256" key="7">
    <source>
        <dbReference type="ARBA" id="ARBA00022777"/>
    </source>
</evidence>
<evidence type="ECO:0000256" key="1">
    <source>
        <dbReference type="ARBA" id="ARBA00005051"/>
    </source>
</evidence>
<dbReference type="GO" id="GO:0046656">
    <property type="term" value="P:folic acid biosynthetic process"/>
    <property type="evidence" value="ECO:0007669"/>
    <property type="project" value="UniProtKB-KW"/>
</dbReference>
<organism evidence="14 15">
    <name type="scientific">Hydrogenobacter hydrogenophilus</name>
    <dbReference type="NCBI Taxonomy" id="35835"/>
    <lineage>
        <taxon>Bacteria</taxon>
        <taxon>Pseudomonadati</taxon>
        <taxon>Aquificota</taxon>
        <taxon>Aquificia</taxon>
        <taxon>Aquificales</taxon>
        <taxon>Aquificaceae</taxon>
        <taxon>Hydrogenobacter</taxon>
    </lineage>
</organism>
<evidence type="ECO:0000256" key="5">
    <source>
        <dbReference type="ARBA" id="ARBA00022679"/>
    </source>
</evidence>
<proteinExistence type="inferred from homology"/>
<protein>
    <recommendedName>
        <fullName evidence="4">2-amino-4-hydroxy-6-hydroxymethyldihydropteridine pyrophosphokinase</fullName>
        <ecNumber evidence="3">2.7.6.3</ecNumber>
    </recommendedName>
    <alternativeName>
        <fullName evidence="11">6-hydroxymethyl-7,8-dihydropterin pyrophosphokinase</fullName>
    </alternativeName>
    <alternativeName>
        <fullName evidence="12">7,8-dihydro-6-hydroxymethylpterin-pyrophosphokinase</fullName>
    </alternativeName>
</protein>
<name>A0A285NYG9_9AQUI</name>
<evidence type="ECO:0000259" key="13">
    <source>
        <dbReference type="PROSITE" id="PS00794"/>
    </source>
</evidence>
<evidence type="ECO:0000256" key="2">
    <source>
        <dbReference type="ARBA" id="ARBA00005810"/>
    </source>
</evidence>
<dbReference type="CDD" id="cd00483">
    <property type="entry name" value="HPPK"/>
    <property type="match status" value="1"/>
</dbReference>
<dbReference type="GO" id="GO:0046654">
    <property type="term" value="P:tetrahydrofolate biosynthetic process"/>
    <property type="evidence" value="ECO:0007669"/>
    <property type="project" value="UniProtKB-UniPathway"/>
</dbReference>
<feature type="domain" description="7,8-dihydro-6-hydroxymethylpterin-pyrophosphokinase" evidence="13">
    <location>
        <begin position="86"/>
        <end position="97"/>
    </location>
</feature>
<reference evidence="15" key="1">
    <citation type="submission" date="2017-09" db="EMBL/GenBank/DDBJ databases">
        <authorList>
            <person name="Varghese N."/>
            <person name="Submissions S."/>
        </authorList>
    </citation>
    <scope>NUCLEOTIDE SEQUENCE [LARGE SCALE GENOMIC DNA]</scope>
    <source>
        <strain evidence="15">DSM 2913</strain>
    </source>
</reference>
<dbReference type="GO" id="GO:0016301">
    <property type="term" value="F:kinase activity"/>
    <property type="evidence" value="ECO:0007669"/>
    <property type="project" value="UniProtKB-KW"/>
</dbReference>
<dbReference type="PROSITE" id="PS00794">
    <property type="entry name" value="HPPK"/>
    <property type="match status" value="1"/>
</dbReference>
<comment type="similarity">
    <text evidence="2">Belongs to the HPPK family.</text>
</comment>
<dbReference type="PANTHER" id="PTHR43071">
    <property type="entry name" value="2-AMINO-4-HYDROXY-6-HYDROXYMETHYLDIHYDROPTERIDINE PYROPHOSPHOKINASE"/>
    <property type="match status" value="1"/>
</dbReference>